<reference evidence="2" key="1">
    <citation type="submission" date="2017-02" db="EMBL/GenBank/DDBJ databases">
        <authorList>
            <person name="Dridi B."/>
        </authorList>
    </citation>
    <scope>NUCLEOTIDE SEQUENCE [LARGE SCALE GENOMIC DNA]</scope>
    <source>
        <strain evidence="2">EB411</strain>
    </source>
</reference>
<sequence length="47" mass="5115">MLLLSWCGVHRRGRLMMQSIGGAQKRRPLPTACREGTAGPAVACYLT</sequence>
<dbReference type="AlphaFoldDB" id="A0A1R4J4C7"/>
<name>A0A1R4J4C7_9MICO</name>
<gene>
    <name evidence="1" type="ORF">FM119_05315</name>
</gene>
<evidence type="ECO:0000313" key="2">
    <source>
        <dbReference type="Proteomes" id="UP000196778"/>
    </source>
</evidence>
<protein>
    <submittedName>
        <fullName evidence="1">Uncharacterized protein</fullName>
    </submittedName>
</protein>
<dbReference type="EMBL" id="FUKR01000032">
    <property type="protein sequence ID" value="SJN26950.1"/>
    <property type="molecule type" value="Genomic_DNA"/>
</dbReference>
<evidence type="ECO:0000313" key="1">
    <source>
        <dbReference type="EMBL" id="SJN26950.1"/>
    </source>
</evidence>
<dbReference type="Proteomes" id="UP000196778">
    <property type="component" value="Unassembled WGS sequence"/>
</dbReference>
<keyword evidence="2" id="KW-1185">Reference proteome</keyword>
<proteinExistence type="predicted"/>
<organism evidence="1 2">
    <name type="scientific">Mycetocola reblochoni REB411</name>
    <dbReference type="NCBI Taxonomy" id="1255698"/>
    <lineage>
        <taxon>Bacteria</taxon>
        <taxon>Bacillati</taxon>
        <taxon>Actinomycetota</taxon>
        <taxon>Actinomycetes</taxon>
        <taxon>Micrococcales</taxon>
        <taxon>Microbacteriaceae</taxon>
        <taxon>Mycetocola</taxon>
    </lineage>
</organism>
<accession>A0A1R4J4C7</accession>